<dbReference type="GO" id="GO:0005829">
    <property type="term" value="C:cytosol"/>
    <property type="evidence" value="ECO:0007669"/>
    <property type="project" value="TreeGrafter"/>
</dbReference>
<protein>
    <submittedName>
        <fullName evidence="3">Nitroreductase</fullName>
    </submittedName>
</protein>
<gene>
    <name evidence="3" type="ORF">EV210_102397</name>
</gene>
<dbReference type="GO" id="GO:0046256">
    <property type="term" value="P:2,4,6-trinitrotoluene catabolic process"/>
    <property type="evidence" value="ECO:0007669"/>
    <property type="project" value="TreeGrafter"/>
</dbReference>
<dbReference type="InterPro" id="IPR000415">
    <property type="entry name" value="Nitroreductase-like"/>
</dbReference>
<evidence type="ECO:0000259" key="2">
    <source>
        <dbReference type="Pfam" id="PF00881"/>
    </source>
</evidence>
<dbReference type="InterPro" id="IPR029479">
    <property type="entry name" value="Nitroreductase"/>
</dbReference>
<keyword evidence="1" id="KW-0520">NAD</keyword>
<dbReference type="Gene3D" id="3.40.109.10">
    <property type="entry name" value="NADH Oxidase"/>
    <property type="match status" value="1"/>
</dbReference>
<dbReference type="OrthoDB" id="9812105at2"/>
<dbReference type="AlphaFoldDB" id="A0A4R1Q193"/>
<dbReference type="RefSeq" id="WP_132076066.1">
    <property type="nucleotide sequence ID" value="NZ_SLUI01000002.1"/>
</dbReference>
<keyword evidence="4" id="KW-1185">Reference proteome</keyword>
<dbReference type="GO" id="GO:0046857">
    <property type="term" value="F:oxidoreductase activity, acting on other nitrogenous compounds as donors, with NAD or NADP as acceptor"/>
    <property type="evidence" value="ECO:0007669"/>
    <property type="project" value="TreeGrafter"/>
</dbReference>
<dbReference type="InterPro" id="IPR050627">
    <property type="entry name" value="Nitroreductase/BluB"/>
</dbReference>
<dbReference type="PANTHER" id="PTHR23026:SF125">
    <property type="entry name" value="OXYGEN-INSENSITIVE NAD(P)H NITROREDUCTASE"/>
    <property type="match status" value="1"/>
</dbReference>
<evidence type="ECO:0000313" key="3">
    <source>
        <dbReference type="EMBL" id="TCL39480.1"/>
    </source>
</evidence>
<comment type="caution">
    <text evidence="3">The sequence shown here is derived from an EMBL/GenBank/DDBJ whole genome shotgun (WGS) entry which is preliminary data.</text>
</comment>
<evidence type="ECO:0000256" key="1">
    <source>
        <dbReference type="ARBA" id="ARBA00023027"/>
    </source>
</evidence>
<evidence type="ECO:0000313" key="4">
    <source>
        <dbReference type="Proteomes" id="UP000295063"/>
    </source>
</evidence>
<accession>A0A4R1Q193</accession>
<feature type="domain" description="Nitroreductase" evidence="2">
    <location>
        <begin position="8"/>
        <end position="174"/>
    </location>
</feature>
<dbReference type="SUPFAM" id="SSF55469">
    <property type="entry name" value="FMN-dependent nitroreductase-like"/>
    <property type="match status" value="1"/>
</dbReference>
<name>A0A4R1Q193_9FIRM</name>
<proteinExistence type="predicted"/>
<dbReference type="Pfam" id="PF00881">
    <property type="entry name" value="Nitroreductase"/>
    <property type="match status" value="1"/>
</dbReference>
<dbReference type="PANTHER" id="PTHR23026">
    <property type="entry name" value="NADPH NITROREDUCTASE"/>
    <property type="match status" value="1"/>
</dbReference>
<dbReference type="EMBL" id="SLUI01000002">
    <property type="protein sequence ID" value="TCL39480.1"/>
    <property type="molecule type" value="Genomic_DNA"/>
</dbReference>
<reference evidence="3 4" key="1">
    <citation type="submission" date="2019-03" db="EMBL/GenBank/DDBJ databases">
        <title>Genomic Encyclopedia of Type Strains, Phase IV (KMG-IV): sequencing the most valuable type-strain genomes for metagenomic binning, comparative biology and taxonomic classification.</title>
        <authorList>
            <person name="Goeker M."/>
        </authorList>
    </citation>
    <scope>NUCLEOTIDE SEQUENCE [LARGE SCALE GENOMIC DNA]</scope>
    <source>
        <strain evidence="3 4">DSM 15969</strain>
    </source>
</reference>
<dbReference type="Proteomes" id="UP000295063">
    <property type="component" value="Unassembled WGS sequence"/>
</dbReference>
<sequence length="194" mass="21541">MPGILDNIKTRRSIRKYEQRQITDEELQSIVEAAQYAPSGSNSQSWLFTVIQNPAVLCELNRLVRQVFARISFAQDEYPAKLRGKQAAVKEQYCFYYHAPTLIVVTNERSYPNAMADSALALENIFLAAHSLGLGTCWINQLAWFSDEPEIRAALTDIGIPEGHFVCGAAAVGYPDGPQPPAPFRKPGTVNLVK</sequence>
<organism evidence="3 4">
    <name type="scientific">Anaerospora hongkongensis</name>
    <dbReference type="NCBI Taxonomy" id="244830"/>
    <lineage>
        <taxon>Bacteria</taxon>
        <taxon>Bacillati</taxon>
        <taxon>Bacillota</taxon>
        <taxon>Negativicutes</taxon>
        <taxon>Selenomonadales</taxon>
        <taxon>Sporomusaceae</taxon>
        <taxon>Anaerospora</taxon>
    </lineage>
</organism>